<protein>
    <submittedName>
        <fullName evidence="1">Uncharacterized protein</fullName>
    </submittedName>
</protein>
<keyword evidence="2" id="KW-1185">Reference proteome</keyword>
<accession>A0A8J9V5C9</accession>
<evidence type="ECO:0000313" key="1">
    <source>
        <dbReference type="EMBL" id="CAH0715718.1"/>
    </source>
</evidence>
<dbReference type="Proteomes" id="UP000838878">
    <property type="component" value="Chromosome 10"/>
</dbReference>
<gene>
    <name evidence="1" type="ORF">BINO364_LOCUS2607</name>
</gene>
<feature type="non-terminal residue" evidence="1">
    <location>
        <position position="68"/>
    </location>
</feature>
<organism evidence="1 2">
    <name type="scientific">Brenthis ino</name>
    <name type="common">lesser marbled fritillary</name>
    <dbReference type="NCBI Taxonomy" id="405034"/>
    <lineage>
        <taxon>Eukaryota</taxon>
        <taxon>Metazoa</taxon>
        <taxon>Ecdysozoa</taxon>
        <taxon>Arthropoda</taxon>
        <taxon>Hexapoda</taxon>
        <taxon>Insecta</taxon>
        <taxon>Pterygota</taxon>
        <taxon>Neoptera</taxon>
        <taxon>Endopterygota</taxon>
        <taxon>Lepidoptera</taxon>
        <taxon>Glossata</taxon>
        <taxon>Ditrysia</taxon>
        <taxon>Papilionoidea</taxon>
        <taxon>Nymphalidae</taxon>
        <taxon>Heliconiinae</taxon>
        <taxon>Argynnini</taxon>
        <taxon>Brenthis</taxon>
    </lineage>
</organism>
<dbReference type="EMBL" id="OV170230">
    <property type="protein sequence ID" value="CAH0715718.1"/>
    <property type="molecule type" value="Genomic_DNA"/>
</dbReference>
<proteinExistence type="predicted"/>
<evidence type="ECO:0000313" key="2">
    <source>
        <dbReference type="Proteomes" id="UP000838878"/>
    </source>
</evidence>
<reference evidence="1" key="1">
    <citation type="submission" date="2021-12" db="EMBL/GenBank/DDBJ databases">
        <authorList>
            <person name="Martin H S."/>
        </authorList>
    </citation>
    <scope>NUCLEOTIDE SEQUENCE</scope>
</reference>
<name>A0A8J9V5C9_9NEOP</name>
<sequence>MILTRRPLPSLSSSLSKDDCLLPSIRAWISGLRGRAGYEDRRTIGAGLAPINTEKILGKSIIGGTFII</sequence>
<dbReference type="AlphaFoldDB" id="A0A8J9V5C9"/>